<proteinExistence type="predicted"/>
<dbReference type="EMBL" id="JBBGAZ010000006">
    <property type="protein sequence ID" value="MEJ5219107.1"/>
    <property type="molecule type" value="Genomic_DNA"/>
</dbReference>
<dbReference type="Proteomes" id="UP001368270">
    <property type="component" value="Unassembled WGS sequence"/>
</dbReference>
<comment type="caution">
    <text evidence="1">The sequence shown here is derived from an EMBL/GenBank/DDBJ whole genome shotgun (WGS) entry which is preliminary data.</text>
</comment>
<gene>
    <name evidence="1" type="ORF">WG622_12700</name>
</gene>
<name>A0ABU8QI71_9RHOB</name>
<protein>
    <submittedName>
        <fullName evidence="1">Uncharacterized protein</fullName>
    </submittedName>
</protein>
<keyword evidence="2" id="KW-1185">Reference proteome</keyword>
<sequence length="158" mass="18544">MRADDFLKILENDHEYQSLMAKKNARFEESLVETRKAEKKVIRDLEKLGIFVKSVGELMNLPCSYYENGFPLIADHYFDTANARSKDSSLRALMCPCVPIDILQRLEAHLKENSNDRRVLEIHFVLEENNFKTRPSLKMRLAKDRLKAFLNRIPFVRL</sequence>
<reference evidence="1 2" key="1">
    <citation type="submission" date="2024-03" db="EMBL/GenBank/DDBJ databases">
        <title>Cognatishimia coralii sp. nov., a marine bacterium isolated from coral surrounding seawater.</title>
        <authorList>
            <person name="Liu X."/>
            <person name="Liu S."/>
            <person name="Sun H."/>
            <person name="Zhang Y."/>
        </authorList>
    </citation>
    <scope>NUCLEOTIDE SEQUENCE [LARGE SCALE GENOMIC DNA]</scope>
    <source>
        <strain evidence="1 2">D5M38</strain>
    </source>
</reference>
<dbReference type="RefSeq" id="WP_339403928.1">
    <property type="nucleotide sequence ID" value="NZ_JBBGAZ010000006.1"/>
</dbReference>
<accession>A0ABU8QI71</accession>
<evidence type="ECO:0000313" key="1">
    <source>
        <dbReference type="EMBL" id="MEJ5219107.1"/>
    </source>
</evidence>
<evidence type="ECO:0000313" key="2">
    <source>
        <dbReference type="Proteomes" id="UP001368270"/>
    </source>
</evidence>
<organism evidence="1 2">
    <name type="scientific">Cognatishimia coralii</name>
    <dbReference type="NCBI Taxonomy" id="3083254"/>
    <lineage>
        <taxon>Bacteria</taxon>
        <taxon>Pseudomonadati</taxon>
        <taxon>Pseudomonadota</taxon>
        <taxon>Alphaproteobacteria</taxon>
        <taxon>Rhodobacterales</taxon>
        <taxon>Paracoccaceae</taxon>
        <taxon>Cognatishimia</taxon>
    </lineage>
</organism>